<proteinExistence type="inferred from homology"/>
<dbReference type="PANTHER" id="PTHR34136">
    <property type="match status" value="1"/>
</dbReference>
<comment type="similarity">
    <text evidence="5">Belongs to the glycosyltransferase 26 family. TagA/TarA subfamily.</text>
</comment>
<dbReference type="InterPro" id="IPR034714">
    <property type="entry name" value="TagA_TarA"/>
</dbReference>
<dbReference type="Pfam" id="PF03808">
    <property type="entry name" value="Glyco_tran_WecG"/>
    <property type="match status" value="1"/>
</dbReference>
<keyword evidence="2 5" id="KW-0808">Transferase</keyword>
<evidence type="ECO:0000256" key="4">
    <source>
        <dbReference type="ARBA" id="ARBA00023316"/>
    </source>
</evidence>
<accession>A0A0R2CPD7</accession>
<evidence type="ECO:0000313" key="7">
    <source>
        <dbReference type="Proteomes" id="UP000051256"/>
    </source>
</evidence>
<reference evidence="6 7" key="1">
    <citation type="journal article" date="2015" name="Genome Announc.">
        <title>Expanding the biotechnology potential of lactobacilli through comparative genomics of 213 strains and associated genera.</title>
        <authorList>
            <person name="Sun Z."/>
            <person name="Harris H.M."/>
            <person name="McCann A."/>
            <person name="Guo C."/>
            <person name="Argimon S."/>
            <person name="Zhang W."/>
            <person name="Yang X."/>
            <person name="Jeffery I.B."/>
            <person name="Cooney J.C."/>
            <person name="Kagawa T.F."/>
            <person name="Liu W."/>
            <person name="Song Y."/>
            <person name="Salvetti E."/>
            <person name="Wrobel A."/>
            <person name="Rasinkangas P."/>
            <person name="Parkhill J."/>
            <person name="Rea M.C."/>
            <person name="O'Sullivan O."/>
            <person name="Ritari J."/>
            <person name="Douillard F.P."/>
            <person name="Paul Ross R."/>
            <person name="Yang R."/>
            <person name="Briner A.E."/>
            <person name="Felis G.E."/>
            <person name="de Vos W.M."/>
            <person name="Barrangou R."/>
            <person name="Klaenhammer T.R."/>
            <person name="Caufield P.W."/>
            <person name="Cui Y."/>
            <person name="Zhang H."/>
            <person name="O'Toole P.W."/>
        </authorList>
    </citation>
    <scope>NUCLEOTIDE SEQUENCE [LARGE SCALE GENOMIC DNA]</scope>
    <source>
        <strain evidence="6 7">DSM 24302</strain>
    </source>
</reference>
<comment type="pathway">
    <text evidence="5">Cell wall biogenesis; teichoic acid biosynthesis.</text>
</comment>
<name>A0A0R2CPD7_9LACO</name>
<dbReference type="InterPro" id="IPR004629">
    <property type="entry name" value="WecG_TagA_CpsF"/>
</dbReference>
<evidence type="ECO:0000256" key="3">
    <source>
        <dbReference type="ARBA" id="ARBA00022944"/>
    </source>
</evidence>
<sequence>MNKRTVSILDIPFNDTTLSEFTSELHTKIDSHQNTFVVTANPEIVMYANQHPEYRRTILSADNIVADGIGIIIGSKMLNTPLPERVTGYDIFTELLAWGNANHKSAFFIGAKPEVSQKLKTTLKTNYPDLAVAGIHDGYFTDEQPLVDEITATQPDMVFVATGFPKQETFIQKHRHAANAVWIGLGGSFDVLTGTVKRAPKIWQNLHLEWLYRGLSDPKRIGRLMVLPKYLVKVTQIKIKRNRK</sequence>
<evidence type="ECO:0000256" key="5">
    <source>
        <dbReference type="HAMAP-Rule" id="MF_02070"/>
    </source>
</evidence>
<evidence type="ECO:0000313" key="6">
    <source>
        <dbReference type="EMBL" id="KRM93383.1"/>
    </source>
</evidence>
<comment type="catalytic activity">
    <reaction evidence="5">
        <text>UDP-N-acetyl-alpha-D-mannosamine + N-acetyl-alpha-D-glucosaminyl-di-trans,octa-cis-undecaprenyl diphosphate = N-acetyl-beta-D-mannosaminyl-(1-&gt;4)-N-acetyl-alpha-D-glucosaminyl di-trans,octa-cis-undecaprenyl diphosphate + UDP + H(+)</text>
        <dbReference type="Rhea" id="RHEA:16053"/>
        <dbReference type="ChEBI" id="CHEBI:15378"/>
        <dbReference type="ChEBI" id="CHEBI:58223"/>
        <dbReference type="ChEBI" id="CHEBI:62959"/>
        <dbReference type="ChEBI" id="CHEBI:68623"/>
        <dbReference type="ChEBI" id="CHEBI:132210"/>
        <dbReference type="EC" id="2.4.1.187"/>
    </reaction>
</comment>
<dbReference type="NCBIfam" id="TIGR00696">
    <property type="entry name" value="wecG_tagA_cpsF"/>
    <property type="match status" value="1"/>
</dbReference>
<keyword evidence="7" id="KW-1185">Reference proteome</keyword>
<comment type="caution">
    <text evidence="6">The sequence shown here is derived from an EMBL/GenBank/DDBJ whole genome shotgun (WGS) entry which is preliminary data.</text>
</comment>
<comment type="function">
    <text evidence="5">Catalyzes the conversion of GlcNAc-PP-undecaprenol into ManNAc-GlcNAc-PP-undecaprenol, the first committed lipid intermediate in the de novo synthesis of teichoic acid.</text>
</comment>
<evidence type="ECO:0000256" key="2">
    <source>
        <dbReference type="ARBA" id="ARBA00022679"/>
    </source>
</evidence>
<dbReference type="PATRIC" id="fig|1423802.4.peg.95"/>
<dbReference type="RefSeq" id="WP_054672044.1">
    <property type="nucleotide sequence ID" value="NZ_AYZR01000008.1"/>
</dbReference>
<dbReference type="UniPathway" id="UPA00632"/>
<keyword evidence="3 5" id="KW-0777">Teichoic acid biosynthesis</keyword>
<dbReference type="PANTHER" id="PTHR34136:SF1">
    <property type="entry name" value="UDP-N-ACETYL-D-MANNOSAMINURONIC ACID TRANSFERASE"/>
    <property type="match status" value="1"/>
</dbReference>
<dbReference type="STRING" id="1423802.FC56_GL000094"/>
<dbReference type="GO" id="GO:0019350">
    <property type="term" value="P:teichoic acid biosynthetic process"/>
    <property type="evidence" value="ECO:0007669"/>
    <property type="project" value="UniProtKB-UniRule"/>
</dbReference>
<protein>
    <recommendedName>
        <fullName evidence="5">N-acetylglucosaminyldiphosphoundecaprenol N-acetyl-beta-D-mannosaminyltransferase</fullName>
        <ecNumber evidence="5">2.4.1.187</ecNumber>
    </recommendedName>
    <alternativeName>
        <fullName evidence="5">N-acetylmannosaminyltransferase</fullName>
    </alternativeName>
    <alternativeName>
        <fullName evidence="5">UDP-N-acetylmannosamine transferase</fullName>
    </alternativeName>
    <alternativeName>
        <fullName evidence="5">UDP-N-acetylmannosamine:N-acetylglucosaminyl pyrophosphorylundecaprenol N-acetylmannosaminyltransferase</fullName>
    </alternativeName>
</protein>
<dbReference type="GO" id="GO:0047244">
    <property type="term" value="F:N-acetylglucosaminyldiphosphoundecaprenol N-acetyl-beta-D-mannosaminyltransferase activity"/>
    <property type="evidence" value="ECO:0007669"/>
    <property type="project" value="UniProtKB-UniRule"/>
</dbReference>
<gene>
    <name evidence="6" type="ORF">FC56_GL000094</name>
</gene>
<dbReference type="CDD" id="cd06533">
    <property type="entry name" value="Glyco_transf_WecG_TagA"/>
    <property type="match status" value="1"/>
</dbReference>
<dbReference type="HAMAP" id="MF_02070">
    <property type="entry name" value="TagA_TarA"/>
    <property type="match status" value="1"/>
</dbReference>
<dbReference type="Proteomes" id="UP000051256">
    <property type="component" value="Unassembled WGS sequence"/>
</dbReference>
<keyword evidence="4 5" id="KW-0961">Cell wall biogenesis/degradation</keyword>
<dbReference type="EMBL" id="AYZR01000008">
    <property type="protein sequence ID" value="KRM93383.1"/>
    <property type="molecule type" value="Genomic_DNA"/>
</dbReference>
<organism evidence="6 7">
    <name type="scientific">Lentilactobacillus senioris DSM 24302 = JCM 17472</name>
    <dbReference type="NCBI Taxonomy" id="1423802"/>
    <lineage>
        <taxon>Bacteria</taxon>
        <taxon>Bacillati</taxon>
        <taxon>Bacillota</taxon>
        <taxon>Bacilli</taxon>
        <taxon>Lactobacillales</taxon>
        <taxon>Lactobacillaceae</taxon>
        <taxon>Lentilactobacillus</taxon>
    </lineage>
</organism>
<dbReference type="GO" id="GO:0071555">
    <property type="term" value="P:cell wall organization"/>
    <property type="evidence" value="ECO:0007669"/>
    <property type="project" value="UniProtKB-KW"/>
</dbReference>
<evidence type="ECO:0000256" key="1">
    <source>
        <dbReference type="ARBA" id="ARBA00022676"/>
    </source>
</evidence>
<dbReference type="AlphaFoldDB" id="A0A0R2CPD7"/>
<keyword evidence="1 5" id="KW-0328">Glycosyltransferase</keyword>
<dbReference type="EC" id="2.4.1.187" evidence="5"/>